<proteinExistence type="inferred from homology"/>
<dbReference type="GO" id="GO:0003723">
    <property type="term" value="F:RNA binding"/>
    <property type="evidence" value="ECO:0007669"/>
    <property type="project" value="InterPro"/>
</dbReference>
<reference evidence="5" key="2">
    <citation type="journal article" date="2014" name="ISME J.">
        <title>Microbial stratification in low pH oxic and suboxic macroscopic growths along an acid mine drainage.</title>
        <authorList>
            <person name="Mendez-Garcia C."/>
            <person name="Mesa V."/>
            <person name="Sprenger R.R."/>
            <person name="Richter M."/>
            <person name="Diez M.S."/>
            <person name="Solano J."/>
            <person name="Bargiela R."/>
            <person name="Golyshina O.V."/>
            <person name="Manteca A."/>
            <person name="Ramos J.L."/>
            <person name="Gallego J.R."/>
            <person name="Llorente I."/>
            <person name="Martins Dos Santos V.A."/>
            <person name="Jensen O.N."/>
            <person name="Pelaez A.I."/>
            <person name="Sanchez J."/>
            <person name="Ferrer M."/>
        </authorList>
    </citation>
    <scope>NUCLEOTIDE SEQUENCE</scope>
</reference>
<organism evidence="5">
    <name type="scientific">mine drainage metagenome</name>
    <dbReference type="NCBI Taxonomy" id="410659"/>
    <lineage>
        <taxon>unclassified sequences</taxon>
        <taxon>metagenomes</taxon>
        <taxon>ecological metagenomes</taxon>
    </lineage>
</organism>
<comment type="caution">
    <text evidence="5">The sequence shown here is derived from an EMBL/GenBank/DDBJ whole genome shotgun (WGS) entry which is preliminary data.</text>
</comment>
<dbReference type="PANTHER" id="PTHR10553:SF5">
    <property type="entry name" value="U6 SNRNA-ASSOCIATED SM-LIKE PROTEIN LSM7"/>
    <property type="match status" value="1"/>
</dbReference>
<evidence type="ECO:0000256" key="2">
    <source>
        <dbReference type="ARBA" id="ARBA00023274"/>
    </source>
</evidence>
<dbReference type="EMBL" id="AUZX01010892">
    <property type="protein sequence ID" value="EQD45401.1"/>
    <property type="molecule type" value="Genomic_DNA"/>
</dbReference>
<dbReference type="InterPro" id="IPR001163">
    <property type="entry name" value="Sm_dom_euk/arc"/>
</dbReference>
<feature type="domain" description="Sm" evidence="3">
    <location>
        <begin position="4"/>
        <end position="75"/>
    </location>
</feature>
<evidence type="ECO:0000313" key="4">
    <source>
        <dbReference type="EMBL" id="EQD45401.1"/>
    </source>
</evidence>
<dbReference type="PANTHER" id="PTHR10553">
    <property type="entry name" value="SMALL NUCLEAR RIBONUCLEOPROTEIN"/>
    <property type="match status" value="1"/>
</dbReference>
<dbReference type="Pfam" id="PF01423">
    <property type="entry name" value="LSM"/>
    <property type="match status" value="1"/>
</dbReference>
<evidence type="ECO:0000259" key="3">
    <source>
        <dbReference type="PROSITE" id="PS52002"/>
    </source>
</evidence>
<accession>T1AC27</accession>
<evidence type="ECO:0000313" key="5">
    <source>
        <dbReference type="EMBL" id="EQD54163.1"/>
    </source>
</evidence>
<protein>
    <submittedName>
        <fullName evidence="5">Like-Sm ribonucleoprotein, eukaryotic and archaea-type, core</fullName>
    </submittedName>
</protein>
<reference evidence="5" key="1">
    <citation type="submission" date="2013-08" db="EMBL/GenBank/DDBJ databases">
        <authorList>
            <person name="Mendez C."/>
            <person name="Richter M."/>
            <person name="Ferrer M."/>
            <person name="Sanchez J."/>
        </authorList>
    </citation>
    <scope>NUCLEOTIDE SEQUENCE</scope>
</reference>
<dbReference type="GO" id="GO:1990904">
    <property type="term" value="C:ribonucleoprotein complex"/>
    <property type="evidence" value="ECO:0007669"/>
    <property type="project" value="UniProtKB-KW"/>
</dbReference>
<dbReference type="AlphaFoldDB" id="T1AC27"/>
<dbReference type="EMBL" id="AUZY01006490">
    <property type="protein sequence ID" value="EQD54163.1"/>
    <property type="molecule type" value="Genomic_DNA"/>
</dbReference>
<gene>
    <name evidence="4" type="ORF">B1A_14835</name>
    <name evidence="5" type="ORF">B1B_09808</name>
</gene>
<dbReference type="SMART" id="SM00651">
    <property type="entry name" value="Sm"/>
    <property type="match status" value="1"/>
</dbReference>
<dbReference type="Gene3D" id="2.30.30.100">
    <property type="match status" value="1"/>
</dbReference>
<dbReference type="PROSITE" id="PS52002">
    <property type="entry name" value="SM"/>
    <property type="match status" value="1"/>
</dbReference>
<dbReference type="InterPro" id="IPR010920">
    <property type="entry name" value="LSM_dom_sf"/>
</dbReference>
<name>T1AC27_9ZZZZ</name>
<dbReference type="InterPro" id="IPR047575">
    <property type="entry name" value="Sm"/>
</dbReference>
<dbReference type="SUPFAM" id="SSF50182">
    <property type="entry name" value="Sm-like ribonucleoproteins"/>
    <property type="match status" value="1"/>
</dbReference>
<dbReference type="InterPro" id="IPR044641">
    <property type="entry name" value="Lsm7/SmG-like"/>
</dbReference>
<sequence length="80" mass="8732">MATGPAHVLEQALHQRVSLVLKDGRTISGELLGMDEHLNLVLDRSEETTAERTRRLGRLIVRGSSVTSLYAPGRMPAKAP</sequence>
<comment type="similarity">
    <text evidence="1">Belongs to the snRNP Sm proteins family.</text>
</comment>
<keyword evidence="2 5" id="KW-0687">Ribonucleoprotein</keyword>
<evidence type="ECO:0000256" key="1">
    <source>
        <dbReference type="ARBA" id="ARBA00006850"/>
    </source>
</evidence>